<proteinExistence type="predicted"/>
<evidence type="ECO:0000313" key="1">
    <source>
        <dbReference type="EMBL" id="EXK76191.1"/>
    </source>
</evidence>
<dbReference type="HOGENOM" id="CLU_2812457_0_0_1"/>
<gene>
    <name evidence="1" type="ORF">FOQG_19049</name>
</gene>
<protein>
    <submittedName>
        <fullName evidence="1">Uncharacterized protein</fullName>
    </submittedName>
</protein>
<accession>X0B392</accession>
<evidence type="ECO:0000313" key="2">
    <source>
        <dbReference type="Proteomes" id="UP000030663"/>
    </source>
</evidence>
<name>X0B392_FUSOX</name>
<keyword evidence="2" id="KW-1185">Reference proteome</keyword>
<dbReference type="Proteomes" id="UP000030663">
    <property type="component" value="Unassembled WGS sequence"/>
</dbReference>
<dbReference type="EMBL" id="JH658749">
    <property type="protein sequence ID" value="EXK76191.1"/>
    <property type="molecule type" value="Genomic_DNA"/>
</dbReference>
<dbReference type="AlphaFoldDB" id="X0B392"/>
<reference evidence="1 2" key="1">
    <citation type="submission" date="2011-11" db="EMBL/GenBank/DDBJ databases">
        <title>The Genome Sequence of Fusarium oxysporum PHW815.</title>
        <authorList>
            <consortium name="The Broad Institute Genome Sequencing Platform"/>
            <person name="Ma L.-J."/>
            <person name="Gale L.R."/>
            <person name="Schwartz D.C."/>
            <person name="Zhou S."/>
            <person name="Corby-Kistler H."/>
            <person name="Young S.K."/>
            <person name="Zeng Q."/>
            <person name="Gargeya S."/>
            <person name="Fitzgerald M."/>
            <person name="Haas B."/>
            <person name="Abouelleil A."/>
            <person name="Alvarado L."/>
            <person name="Arachchi H.M."/>
            <person name="Berlin A."/>
            <person name="Brown A."/>
            <person name="Chapman S.B."/>
            <person name="Chen Z."/>
            <person name="Dunbar C."/>
            <person name="Freedman E."/>
            <person name="Gearin G."/>
            <person name="Goldberg J."/>
            <person name="Griggs A."/>
            <person name="Gujja S."/>
            <person name="Heiman D."/>
            <person name="Howarth C."/>
            <person name="Larson L."/>
            <person name="Lui A."/>
            <person name="MacDonald P.J.P."/>
            <person name="Montmayeur A."/>
            <person name="Murphy C."/>
            <person name="Neiman D."/>
            <person name="Pearson M."/>
            <person name="Priest M."/>
            <person name="Roberts A."/>
            <person name="Saif S."/>
            <person name="Shea T."/>
            <person name="Shenoy N."/>
            <person name="Sisk P."/>
            <person name="Stolte C."/>
            <person name="Sykes S."/>
            <person name="Wortman J."/>
            <person name="Nusbaum C."/>
            <person name="Birren B."/>
        </authorList>
    </citation>
    <scope>NUCLEOTIDE SEQUENCE [LARGE SCALE GENOMIC DNA]</scope>
    <source>
        <strain evidence="1 2">54005</strain>
    </source>
</reference>
<organism evidence="1 2">
    <name type="scientific">Fusarium oxysporum f. sp. raphani 54005</name>
    <dbReference type="NCBI Taxonomy" id="1089458"/>
    <lineage>
        <taxon>Eukaryota</taxon>
        <taxon>Fungi</taxon>
        <taxon>Dikarya</taxon>
        <taxon>Ascomycota</taxon>
        <taxon>Pezizomycotina</taxon>
        <taxon>Sordariomycetes</taxon>
        <taxon>Hypocreomycetidae</taxon>
        <taxon>Hypocreales</taxon>
        <taxon>Nectriaceae</taxon>
        <taxon>Fusarium</taxon>
        <taxon>Fusarium oxysporum species complex</taxon>
    </lineage>
</organism>
<sequence length="67" mass="7717">MRHWTDLLLSSRALPSEMRKWTKLSGANGVSCATHWVVVKKHTPTISCSVRPMSWQLLLNMQLHCRT</sequence>